<comment type="caution">
    <text evidence="1">The sequence shown here is derived from an EMBL/GenBank/DDBJ whole genome shotgun (WGS) entry which is preliminary data.</text>
</comment>
<dbReference type="InterPro" id="IPR016181">
    <property type="entry name" value="Acyl_CoA_acyltransferase"/>
</dbReference>
<protein>
    <submittedName>
        <fullName evidence="1">N-acetyltransferase</fullName>
    </submittedName>
</protein>
<evidence type="ECO:0000313" key="1">
    <source>
        <dbReference type="EMBL" id="MBS7528553.1"/>
    </source>
</evidence>
<dbReference type="RefSeq" id="WP_213238411.1">
    <property type="nucleotide sequence ID" value="NZ_JAHBCL010000045.1"/>
</dbReference>
<reference evidence="1 2" key="1">
    <citation type="submission" date="2021-05" db="EMBL/GenBank/DDBJ databases">
        <title>Fusibacter ferrireducens sp. nov., an anaerobic, sulfur- and Fe-reducing bacterium isolated from the mangrove sediment.</title>
        <authorList>
            <person name="Qiu D."/>
        </authorList>
    </citation>
    <scope>NUCLEOTIDE SEQUENCE [LARGE SCALE GENOMIC DNA]</scope>
    <source>
        <strain evidence="1 2">DSM 12116</strain>
    </source>
</reference>
<name>A0ABS5PTQ9_9FIRM</name>
<gene>
    <name evidence="1" type="ORF">KHM83_17940</name>
</gene>
<dbReference type="Gene3D" id="3.40.630.30">
    <property type="match status" value="1"/>
</dbReference>
<sequence>MGNYLELKKFSNIDLSDHFFDSLKSDYPDFEDWYHRKANKKAYVLENKGIQGFLYMKFEKGSILDVNPIIKGKNILKIGTFKINPHGTRLGERFIKKAFDYAVSNGADKIYVTIFPKHVALIKILKTYGFKFYGTKTSAAGNEDVYIKNLRKITDDLVSDYPLFSTRNKDKYILSIYPKYHSKLFPDSILNNESFDILEDQSHTNSIHKVYVCKMPQASSLKPGDLIVIYRTGDDKAPAEYRSVATSICVVEDVKSNTDFHDFESYYAFSNHYSIFDKSTLKTFYEHRKSYIIKMTYNAAFSKRLTRKTLADNCGLNRAERWSLMRLTGQQFDRILERGQINESIIID</sequence>
<dbReference type="SUPFAM" id="SSF55729">
    <property type="entry name" value="Acyl-CoA N-acyltransferases (Nat)"/>
    <property type="match status" value="1"/>
</dbReference>
<keyword evidence="2" id="KW-1185">Reference proteome</keyword>
<proteinExistence type="predicted"/>
<evidence type="ECO:0000313" key="2">
    <source>
        <dbReference type="Proteomes" id="UP000746471"/>
    </source>
</evidence>
<dbReference type="Proteomes" id="UP000746471">
    <property type="component" value="Unassembled WGS sequence"/>
</dbReference>
<organism evidence="1 2">
    <name type="scientific">Fusibacter paucivorans</name>
    <dbReference type="NCBI Taxonomy" id="76009"/>
    <lineage>
        <taxon>Bacteria</taxon>
        <taxon>Bacillati</taxon>
        <taxon>Bacillota</taxon>
        <taxon>Clostridia</taxon>
        <taxon>Eubacteriales</taxon>
        <taxon>Eubacteriales Family XII. Incertae Sedis</taxon>
        <taxon>Fusibacter</taxon>
    </lineage>
</organism>
<dbReference type="EMBL" id="JAHBCL010000045">
    <property type="protein sequence ID" value="MBS7528553.1"/>
    <property type="molecule type" value="Genomic_DNA"/>
</dbReference>
<accession>A0ABS5PTQ9</accession>